<evidence type="ECO:0000313" key="3">
    <source>
        <dbReference type="Proteomes" id="UP000255108"/>
    </source>
</evidence>
<dbReference type="EMBL" id="UGHR01000001">
    <property type="protein sequence ID" value="STQ91746.1"/>
    <property type="molecule type" value="Genomic_DNA"/>
</dbReference>
<dbReference type="Proteomes" id="UP000255108">
    <property type="component" value="Unassembled WGS sequence"/>
</dbReference>
<gene>
    <name evidence="2" type="ORF">EV682_12533</name>
    <name evidence="1" type="ORF">NCTC11159_02823</name>
</gene>
<sequence>MSKNAWNRPAGADGFVPVIVLRQRLAAMYGARWQVLFSDEAAVIAWQDEAAAYLYAEGIKWQWMRLALDRLRGQLKAESLPPSLGELAAMCRPETDYAIAFEEAKRNAQSPDPLMASWSSPELYWAAFDFGFTTLRSAFYRSKTKVRWIEVYARRLEAAHCPAIPAAEPVKIFQRATRFARDEAMAALRAQMIVA</sequence>
<dbReference type="Proteomes" id="UP000295794">
    <property type="component" value="Unassembled WGS sequence"/>
</dbReference>
<dbReference type="EMBL" id="SMBT01000025">
    <property type="protein sequence ID" value="TCU81230.1"/>
    <property type="molecule type" value="Genomic_DNA"/>
</dbReference>
<evidence type="ECO:0000313" key="1">
    <source>
        <dbReference type="EMBL" id="STQ91746.1"/>
    </source>
</evidence>
<protein>
    <submittedName>
        <fullName evidence="1">Uncharacterized protein</fullName>
    </submittedName>
</protein>
<evidence type="ECO:0000313" key="4">
    <source>
        <dbReference type="Proteomes" id="UP000295794"/>
    </source>
</evidence>
<accession>A0A377Q8Y2</accession>
<reference evidence="1 3" key="1">
    <citation type="submission" date="2018-06" db="EMBL/GenBank/DDBJ databases">
        <authorList>
            <consortium name="Pathogen Informatics"/>
            <person name="Doyle S."/>
        </authorList>
    </citation>
    <scope>NUCLEOTIDE SEQUENCE [LARGE SCALE GENOMIC DNA]</scope>
    <source>
        <strain evidence="1 3">NCTC11159</strain>
    </source>
</reference>
<evidence type="ECO:0000313" key="2">
    <source>
        <dbReference type="EMBL" id="TCU81230.1"/>
    </source>
</evidence>
<dbReference type="OrthoDB" id="8946427at2"/>
<dbReference type="AlphaFoldDB" id="A0A377Q8Y2"/>
<keyword evidence="4" id="KW-1185">Reference proteome</keyword>
<dbReference type="RefSeq" id="WP_115227926.1">
    <property type="nucleotide sequence ID" value="NZ_CAWOLO010000025.1"/>
</dbReference>
<proteinExistence type="predicted"/>
<name>A0A377Q8Y2_9NEIS</name>
<reference evidence="2 4" key="2">
    <citation type="submission" date="2019-03" db="EMBL/GenBank/DDBJ databases">
        <title>Genomic Encyclopedia of Type Strains, Phase IV (KMG-IV): sequencing the most valuable type-strain genomes for metagenomic binning, comparative biology and taxonomic classification.</title>
        <authorList>
            <person name="Goeker M."/>
        </authorList>
    </citation>
    <scope>NUCLEOTIDE SEQUENCE [LARGE SCALE GENOMIC DNA]</scope>
    <source>
        <strain evidence="2 4">DSM 3764</strain>
    </source>
</reference>
<organism evidence="1 3">
    <name type="scientific">Iodobacter fluviatilis</name>
    <dbReference type="NCBI Taxonomy" id="537"/>
    <lineage>
        <taxon>Bacteria</taxon>
        <taxon>Pseudomonadati</taxon>
        <taxon>Pseudomonadota</taxon>
        <taxon>Betaproteobacteria</taxon>
        <taxon>Neisseriales</taxon>
        <taxon>Chitinibacteraceae</taxon>
        <taxon>Iodobacter</taxon>
    </lineage>
</organism>